<keyword evidence="2" id="KW-0805">Transcription regulation</keyword>
<dbReference type="SUPFAM" id="SSF53822">
    <property type="entry name" value="Periplasmic binding protein-like I"/>
    <property type="match status" value="1"/>
</dbReference>
<protein>
    <submittedName>
        <fullName evidence="6">LacI family DNA-binding transcriptional regulator</fullName>
    </submittedName>
</protein>
<gene>
    <name evidence="6" type="ORF">R0H03_01410</name>
</gene>
<dbReference type="PANTHER" id="PTHR30146">
    <property type="entry name" value="LACI-RELATED TRANSCRIPTIONAL REPRESSOR"/>
    <property type="match status" value="1"/>
</dbReference>
<dbReference type="GO" id="GO:0003700">
    <property type="term" value="F:DNA-binding transcription factor activity"/>
    <property type="evidence" value="ECO:0007669"/>
    <property type="project" value="TreeGrafter"/>
</dbReference>
<evidence type="ECO:0000256" key="4">
    <source>
        <dbReference type="ARBA" id="ARBA00023163"/>
    </source>
</evidence>
<dbReference type="AlphaFoldDB" id="A0AAW8YL94"/>
<evidence type="ECO:0000259" key="5">
    <source>
        <dbReference type="PROSITE" id="PS50932"/>
    </source>
</evidence>
<evidence type="ECO:0000256" key="2">
    <source>
        <dbReference type="ARBA" id="ARBA00023015"/>
    </source>
</evidence>
<reference evidence="6" key="1">
    <citation type="journal article" date="2023" name="PeerJ">
        <title>Selection and evaluation of lactic acid bacteria from chicken feces in Thailand as potential probiotics.</title>
        <authorList>
            <person name="Khurajog B."/>
            <person name="Disastra Y."/>
            <person name="Lawwyne L.D."/>
            <person name="Sirichokchatchawan W."/>
            <person name="Niyomtham W."/>
            <person name="Yindee J."/>
            <person name="Hampson D.J."/>
            <person name="Prapasarakul N."/>
        </authorList>
    </citation>
    <scope>NUCLEOTIDE SEQUENCE</scope>
    <source>
        <strain evidence="6">BF14</strain>
    </source>
</reference>
<dbReference type="Pfam" id="PF13377">
    <property type="entry name" value="Peripla_BP_3"/>
    <property type="match status" value="1"/>
</dbReference>
<dbReference type="GO" id="GO:0000976">
    <property type="term" value="F:transcription cis-regulatory region binding"/>
    <property type="evidence" value="ECO:0007669"/>
    <property type="project" value="TreeGrafter"/>
</dbReference>
<keyword evidence="1" id="KW-0678">Repressor</keyword>
<reference evidence="6" key="2">
    <citation type="submission" date="2023-10" db="EMBL/GenBank/DDBJ databases">
        <authorList>
            <person name="Khurajog B."/>
        </authorList>
    </citation>
    <scope>NUCLEOTIDE SEQUENCE</scope>
    <source>
        <strain evidence="6">BF14</strain>
    </source>
</reference>
<evidence type="ECO:0000256" key="1">
    <source>
        <dbReference type="ARBA" id="ARBA00022491"/>
    </source>
</evidence>
<keyword evidence="4" id="KW-0804">Transcription</keyword>
<dbReference type="PROSITE" id="PS50932">
    <property type="entry name" value="HTH_LACI_2"/>
    <property type="match status" value="1"/>
</dbReference>
<dbReference type="InterPro" id="IPR000843">
    <property type="entry name" value="HTH_LacI"/>
</dbReference>
<feature type="domain" description="HTH lacI-type" evidence="5">
    <location>
        <begin position="4"/>
        <end position="58"/>
    </location>
</feature>
<evidence type="ECO:0000256" key="3">
    <source>
        <dbReference type="ARBA" id="ARBA00023125"/>
    </source>
</evidence>
<name>A0AAW8YL94_PEDAC</name>
<dbReference type="InterPro" id="IPR028082">
    <property type="entry name" value="Peripla_BP_I"/>
</dbReference>
<dbReference type="SMART" id="SM00354">
    <property type="entry name" value="HTH_LACI"/>
    <property type="match status" value="1"/>
</dbReference>
<dbReference type="Gene3D" id="3.40.50.2300">
    <property type="match status" value="2"/>
</dbReference>
<dbReference type="Gene3D" id="1.10.260.40">
    <property type="entry name" value="lambda repressor-like DNA-binding domains"/>
    <property type="match status" value="1"/>
</dbReference>
<organism evidence="6 7">
    <name type="scientific">Pediococcus acidilactici</name>
    <dbReference type="NCBI Taxonomy" id="1254"/>
    <lineage>
        <taxon>Bacteria</taxon>
        <taxon>Bacillati</taxon>
        <taxon>Bacillota</taxon>
        <taxon>Bacilli</taxon>
        <taxon>Lactobacillales</taxon>
        <taxon>Lactobacillaceae</taxon>
        <taxon>Pediococcus</taxon>
        <taxon>Pediococcus acidilactici group</taxon>
    </lineage>
</organism>
<dbReference type="Pfam" id="PF00356">
    <property type="entry name" value="LacI"/>
    <property type="match status" value="1"/>
</dbReference>
<dbReference type="RefSeq" id="WP_119178710.1">
    <property type="nucleotide sequence ID" value="NZ_CAKMCG010000007.1"/>
</dbReference>
<evidence type="ECO:0000313" key="6">
    <source>
        <dbReference type="EMBL" id="MDV2910529.1"/>
    </source>
</evidence>
<dbReference type="EMBL" id="JAWJAX010000001">
    <property type="protein sequence ID" value="MDV2910529.1"/>
    <property type="molecule type" value="Genomic_DNA"/>
</dbReference>
<dbReference type="InterPro" id="IPR046335">
    <property type="entry name" value="LacI/GalR-like_sensor"/>
</dbReference>
<keyword evidence="3 6" id="KW-0238">DNA-binding</keyword>
<sequence length="338" mass="37286">MKKPTIKDVARLSGMSVPTVSQILNKRGHFTRLTINKVNAAAKELGYVPDKNAKQLRVGSAITITVIIPDLSNPFFSSLVQSMQEYLENYGYDNIDLTLQTSTFGRLDETIENLINHGVDGLVITEPLPNPLRTHDLLQLHHIPYVVTDRNYDSDLTDSVSTNEFSGGEIAAKHLKKLGHKNVGIITPNYISPSISNRIDGFMSLWPTSNKERPKRFFAEFSKNGGKEIAPYVVRSGVTGVFTLNDEVAIGLMRGLADLDVFVPKDISIIGFDDIDYASYTIPSLTTVAQPISEIGSEAMSLIIKRLTSDKNVPSEPKGVVLKNKLVIRESTKANDIK</sequence>
<accession>A0AAW8YL94</accession>
<proteinExistence type="predicted"/>
<dbReference type="SUPFAM" id="SSF47413">
    <property type="entry name" value="lambda repressor-like DNA-binding domains"/>
    <property type="match status" value="1"/>
</dbReference>
<dbReference type="PANTHER" id="PTHR30146:SF148">
    <property type="entry name" value="HTH-TYPE TRANSCRIPTIONAL REPRESSOR PURR-RELATED"/>
    <property type="match status" value="1"/>
</dbReference>
<dbReference type="InterPro" id="IPR010982">
    <property type="entry name" value="Lambda_DNA-bd_dom_sf"/>
</dbReference>
<evidence type="ECO:0000313" key="7">
    <source>
        <dbReference type="Proteomes" id="UP001280415"/>
    </source>
</evidence>
<dbReference type="Proteomes" id="UP001280415">
    <property type="component" value="Unassembled WGS sequence"/>
</dbReference>
<comment type="caution">
    <text evidence="6">The sequence shown here is derived from an EMBL/GenBank/DDBJ whole genome shotgun (WGS) entry which is preliminary data.</text>
</comment>
<dbReference type="CDD" id="cd01392">
    <property type="entry name" value="HTH_LacI"/>
    <property type="match status" value="1"/>
</dbReference>